<reference evidence="1 2" key="1">
    <citation type="journal article" date="2015" name="Stand. Genomic Sci.">
        <title>Genomic Encyclopedia of Bacterial and Archaeal Type Strains, Phase III: the genomes of soil and plant-associated and newly described type strains.</title>
        <authorList>
            <person name="Whitman W.B."/>
            <person name="Woyke T."/>
            <person name="Klenk H.P."/>
            <person name="Zhou Y."/>
            <person name="Lilburn T.G."/>
            <person name="Beck B.J."/>
            <person name="De Vos P."/>
            <person name="Vandamme P."/>
            <person name="Eisen J.A."/>
            <person name="Garrity G."/>
            <person name="Hugenholtz P."/>
            <person name="Kyrpides N.C."/>
        </authorList>
    </citation>
    <scope>NUCLEOTIDE SEQUENCE [LARGE SCALE GENOMIC DNA]</scope>
    <source>
        <strain evidence="1 2">CGMCC 1.10115</strain>
    </source>
</reference>
<keyword evidence="2" id="KW-1185">Reference proteome</keyword>
<evidence type="ECO:0000313" key="1">
    <source>
        <dbReference type="EMBL" id="TWH86660.1"/>
    </source>
</evidence>
<proteinExistence type="predicted"/>
<evidence type="ECO:0000313" key="2">
    <source>
        <dbReference type="Proteomes" id="UP000318667"/>
    </source>
</evidence>
<dbReference type="RefSeq" id="WP_144542810.1">
    <property type="nucleotide sequence ID" value="NZ_CBCSDC010000026.1"/>
</dbReference>
<dbReference type="EMBL" id="VLKI01000006">
    <property type="protein sequence ID" value="TWH86660.1"/>
    <property type="molecule type" value="Genomic_DNA"/>
</dbReference>
<dbReference type="GeneID" id="65403854"/>
<gene>
    <name evidence="1" type="ORF">IQ19_02683</name>
</gene>
<protein>
    <submittedName>
        <fullName evidence="1">Uncharacterized protein</fullName>
    </submittedName>
</protein>
<organism evidence="1 2">
    <name type="scientific">Cytobacillus oceanisediminis</name>
    <dbReference type="NCBI Taxonomy" id="665099"/>
    <lineage>
        <taxon>Bacteria</taxon>
        <taxon>Bacillati</taxon>
        <taxon>Bacillota</taxon>
        <taxon>Bacilli</taxon>
        <taxon>Bacillales</taxon>
        <taxon>Bacillaceae</taxon>
        <taxon>Cytobacillus</taxon>
    </lineage>
</organism>
<name>A0A562JU06_9BACI</name>
<sequence length="65" mass="7711">MALFSFRKRKEKYEHFVNKAFKYDKPSSRDIAIAIMKEAVQQPFPVKEIASGYFYLGILYENSRN</sequence>
<dbReference type="AlphaFoldDB" id="A0A562JU06"/>
<dbReference type="Proteomes" id="UP000318667">
    <property type="component" value="Unassembled WGS sequence"/>
</dbReference>
<dbReference type="OrthoDB" id="2884312at2"/>
<accession>A0A562JU06</accession>
<comment type="caution">
    <text evidence="1">The sequence shown here is derived from an EMBL/GenBank/DDBJ whole genome shotgun (WGS) entry which is preliminary data.</text>
</comment>